<dbReference type="AlphaFoldDB" id="A0A0R1XUJ1"/>
<protein>
    <recommendedName>
        <fullName evidence="4">HTH cro/C1-type domain-containing protein</fullName>
    </recommendedName>
</protein>
<sequence length="64" mass="7365">MFNLSDLNNLAKAIIHFQERTSMSDAQFAFSSHFSVERIHDLKSGEKQATPEETDKLMKFMNSN</sequence>
<dbReference type="EMBL" id="AZGA01000052">
    <property type="protein sequence ID" value="KRM33437.1"/>
    <property type="molecule type" value="Genomic_DNA"/>
</dbReference>
<evidence type="ECO:0000313" key="3">
    <source>
        <dbReference type="Proteomes" id="UP000051236"/>
    </source>
</evidence>
<dbReference type="STRING" id="1423734.FC83_GL002828"/>
<gene>
    <name evidence="2" type="ORF">FC83_GL002828</name>
</gene>
<name>A0A0R1XUJ1_9LACO</name>
<evidence type="ECO:0000256" key="1">
    <source>
        <dbReference type="SAM" id="MobiDB-lite"/>
    </source>
</evidence>
<feature type="compositionally biased region" description="Basic and acidic residues" evidence="1">
    <location>
        <begin position="41"/>
        <end position="58"/>
    </location>
</feature>
<dbReference type="NCBIfam" id="NF040507">
    <property type="entry name" value="LBP_cg2779_fam"/>
    <property type="match status" value="1"/>
</dbReference>
<dbReference type="PATRIC" id="fig|1423734.3.peg.2875"/>
<organism evidence="2 3">
    <name type="scientific">Agrilactobacillus composti DSM 18527 = JCM 14202</name>
    <dbReference type="NCBI Taxonomy" id="1423734"/>
    <lineage>
        <taxon>Bacteria</taxon>
        <taxon>Bacillati</taxon>
        <taxon>Bacillota</taxon>
        <taxon>Bacilli</taxon>
        <taxon>Lactobacillales</taxon>
        <taxon>Lactobacillaceae</taxon>
        <taxon>Agrilactobacillus</taxon>
    </lineage>
</organism>
<proteinExistence type="predicted"/>
<evidence type="ECO:0000313" key="2">
    <source>
        <dbReference type="EMBL" id="KRM33437.1"/>
    </source>
</evidence>
<keyword evidence="3" id="KW-1185">Reference proteome</keyword>
<reference evidence="2 3" key="1">
    <citation type="journal article" date="2015" name="Genome Announc.">
        <title>Expanding the biotechnology potential of lactobacilli through comparative genomics of 213 strains and associated genera.</title>
        <authorList>
            <person name="Sun Z."/>
            <person name="Harris H.M."/>
            <person name="McCann A."/>
            <person name="Guo C."/>
            <person name="Argimon S."/>
            <person name="Zhang W."/>
            <person name="Yang X."/>
            <person name="Jeffery I.B."/>
            <person name="Cooney J.C."/>
            <person name="Kagawa T.F."/>
            <person name="Liu W."/>
            <person name="Song Y."/>
            <person name="Salvetti E."/>
            <person name="Wrobel A."/>
            <person name="Rasinkangas P."/>
            <person name="Parkhill J."/>
            <person name="Rea M.C."/>
            <person name="O'Sullivan O."/>
            <person name="Ritari J."/>
            <person name="Douillard F.P."/>
            <person name="Paul Ross R."/>
            <person name="Yang R."/>
            <person name="Briner A.E."/>
            <person name="Felis G.E."/>
            <person name="de Vos W.M."/>
            <person name="Barrangou R."/>
            <person name="Klaenhammer T.R."/>
            <person name="Caufield P.W."/>
            <person name="Cui Y."/>
            <person name="Zhang H."/>
            <person name="O'Toole P.W."/>
        </authorList>
    </citation>
    <scope>NUCLEOTIDE SEQUENCE [LARGE SCALE GENOMIC DNA]</scope>
    <source>
        <strain evidence="2 3">DSM 18527</strain>
    </source>
</reference>
<feature type="region of interest" description="Disordered" evidence="1">
    <location>
        <begin position="41"/>
        <end position="64"/>
    </location>
</feature>
<evidence type="ECO:0008006" key="4">
    <source>
        <dbReference type="Google" id="ProtNLM"/>
    </source>
</evidence>
<accession>A0A0R1XUJ1</accession>
<dbReference type="InterPro" id="IPR059218">
    <property type="entry name" value="LBP_cg2779-like"/>
</dbReference>
<comment type="caution">
    <text evidence="2">The sequence shown here is derived from an EMBL/GenBank/DDBJ whole genome shotgun (WGS) entry which is preliminary data.</text>
</comment>
<dbReference type="Proteomes" id="UP000051236">
    <property type="component" value="Unassembled WGS sequence"/>
</dbReference>